<dbReference type="Proteomes" id="UP000094043">
    <property type="component" value="Chromosome 6"/>
</dbReference>
<dbReference type="KEGG" id="cdep:91088955"/>
<reference evidence="1" key="2">
    <citation type="journal article" date="2022" name="Elife">
        <title>Obligate sexual reproduction of a homothallic fungus closely related to the Cryptococcus pathogenic species complex.</title>
        <authorList>
            <person name="Passer A.R."/>
            <person name="Clancey S.A."/>
            <person name="Shea T."/>
            <person name="David-Palma M."/>
            <person name="Averette A.F."/>
            <person name="Boekhout T."/>
            <person name="Porcel B.M."/>
            <person name="Nowrousian M."/>
            <person name="Cuomo C.A."/>
            <person name="Sun S."/>
            <person name="Heitman J."/>
            <person name="Coelho M.A."/>
        </authorList>
    </citation>
    <scope>NUCLEOTIDE SEQUENCE</scope>
    <source>
        <strain evidence="1">CBS 7841</strain>
    </source>
</reference>
<keyword evidence="2" id="KW-1185">Reference proteome</keyword>
<dbReference type="AlphaFoldDB" id="A0A1E3IQZ2"/>
<dbReference type="OrthoDB" id="3928002at2759"/>
<name>A0A1E3IQZ2_9TREE</name>
<evidence type="ECO:0000313" key="1">
    <source>
        <dbReference type="EMBL" id="WVN89520.1"/>
    </source>
</evidence>
<accession>A0A1E3IQZ2</accession>
<dbReference type="VEuPathDB" id="FungiDB:L203_02054"/>
<reference evidence="1" key="3">
    <citation type="submission" date="2024-01" db="EMBL/GenBank/DDBJ databases">
        <authorList>
            <person name="Coelho M.A."/>
            <person name="David-Palma M."/>
            <person name="Shea T."/>
            <person name="Sun S."/>
            <person name="Cuomo C.A."/>
            <person name="Heitman J."/>
        </authorList>
    </citation>
    <scope>NUCLEOTIDE SEQUENCE</scope>
    <source>
        <strain evidence="1">CBS 7841</strain>
    </source>
</reference>
<organism evidence="1 2">
    <name type="scientific">Cryptococcus depauperatus CBS 7841</name>
    <dbReference type="NCBI Taxonomy" id="1295531"/>
    <lineage>
        <taxon>Eukaryota</taxon>
        <taxon>Fungi</taxon>
        <taxon>Dikarya</taxon>
        <taxon>Basidiomycota</taxon>
        <taxon>Agaricomycotina</taxon>
        <taxon>Tremellomycetes</taxon>
        <taxon>Tremellales</taxon>
        <taxon>Cryptococcaceae</taxon>
        <taxon>Cryptococcus</taxon>
    </lineage>
</organism>
<dbReference type="RefSeq" id="XP_066070220.1">
    <property type="nucleotide sequence ID" value="XM_066214123.1"/>
</dbReference>
<reference evidence="1" key="1">
    <citation type="submission" date="2016-06" db="EMBL/GenBank/DDBJ databases">
        <authorList>
            <person name="Cuomo C."/>
            <person name="Litvintseva A."/>
            <person name="Heitman J."/>
            <person name="Chen Y."/>
            <person name="Sun S."/>
            <person name="Springer D."/>
            <person name="Dromer F."/>
            <person name="Young S."/>
            <person name="Zeng Q."/>
            <person name="Chapman S."/>
            <person name="Gujja S."/>
            <person name="Saif S."/>
            <person name="Birren B."/>
        </authorList>
    </citation>
    <scope>NUCLEOTIDE SEQUENCE</scope>
    <source>
        <strain evidence="1">CBS 7841</strain>
    </source>
</reference>
<dbReference type="EMBL" id="CP143789">
    <property type="protein sequence ID" value="WVN89520.1"/>
    <property type="molecule type" value="Genomic_DNA"/>
</dbReference>
<dbReference type="PANTHER" id="PTHR38049:SF2">
    <property type="entry name" value="RICIN B LECTIN DOMAIN-CONTAINING PROTEIN"/>
    <property type="match status" value="1"/>
</dbReference>
<dbReference type="GeneID" id="91088955"/>
<sequence length="243" mass="27615">MIFGIITATAICPSIIATKTAIEQGQKDGQKLNKKGQNLDLVLSFPGAHPYRDKFQGAQVVLKDNKLYVHHSTSQLDPLSFQPFSGYYLSVPEYQQAWAQAGYRGDVFVTAVGDSANTIHWIYVDRNTHELKYGTKEEAKQHFPGPWDCTPIENRVLFEGWEGFVVVQEDAELDLWALYFDKSDDGLTGQGMVGDVEGNGTHRRMLYIRMARVEATRTLERQRQERENAQRLQEELEDDKSAL</sequence>
<dbReference type="PANTHER" id="PTHR38049">
    <property type="entry name" value="RICIN B LECTIN DOMAIN-CONTAINING PROTEIN"/>
    <property type="match status" value="1"/>
</dbReference>
<evidence type="ECO:0000313" key="2">
    <source>
        <dbReference type="Proteomes" id="UP000094043"/>
    </source>
</evidence>
<proteinExistence type="predicted"/>
<gene>
    <name evidence="1" type="ORF">L203_104745</name>
</gene>
<protein>
    <submittedName>
        <fullName evidence="1">Uncharacterized protein</fullName>
    </submittedName>
</protein>